<keyword evidence="1" id="KW-0812">Transmembrane</keyword>
<reference evidence="3 4" key="1">
    <citation type="submission" date="2019-03" db="EMBL/GenBank/DDBJ databases">
        <title>Genomic Encyclopedia of Type Strains, Phase III (KMG-III): the genomes of soil and plant-associated and newly described type strains.</title>
        <authorList>
            <person name="Whitman W."/>
        </authorList>
    </citation>
    <scope>NUCLEOTIDE SEQUENCE [LARGE SCALE GENOMIC DNA]</scope>
    <source>
        <strain evidence="3 4">CGMCC 1.10957</strain>
    </source>
</reference>
<name>A0ABY2G666_9FLAO</name>
<dbReference type="InterPro" id="IPR050834">
    <property type="entry name" value="Glycosyltransf_2"/>
</dbReference>
<keyword evidence="4" id="KW-1185">Reference proteome</keyword>
<gene>
    <name evidence="3" type="ORF">A8975_1618</name>
</gene>
<keyword evidence="1" id="KW-1133">Transmembrane helix</keyword>
<protein>
    <submittedName>
        <fullName evidence="3">GT2 family glycosyltransferase</fullName>
    </submittedName>
</protein>
<evidence type="ECO:0000256" key="1">
    <source>
        <dbReference type="SAM" id="Phobius"/>
    </source>
</evidence>
<proteinExistence type="predicted"/>
<comment type="caution">
    <text evidence="3">The sequence shown here is derived from an EMBL/GenBank/DDBJ whole genome shotgun (WGS) entry which is preliminary data.</text>
</comment>
<feature type="transmembrane region" description="Helical" evidence="1">
    <location>
        <begin position="224"/>
        <end position="241"/>
    </location>
</feature>
<organism evidence="3 4">
    <name type="scientific">Meridianimaribacter flavus</name>
    <dbReference type="NCBI Taxonomy" id="571115"/>
    <lineage>
        <taxon>Bacteria</taxon>
        <taxon>Pseudomonadati</taxon>
        <taxon>Bacteroidota</taxon>
        <taxon>Flavobacteriia</taxon>
        <taxon>Flavobacteriales</taxon>
        <taxon>Flavobacteriaceae</taxon>
        <taxon>Meridianimaribacter</taxon>
    </lineage>
</organism>
<evidence type="ECO:0000313" key="4">
    <source>
        <dbReference type="Proteomes" id="UP000294930"/>
    </source>
</evidence>
<dbReference type="Pfam" id="PF00535">
    <property type="entry name" value="Glycos_transf_2"/>
    <property type="match status" value="1"/>
</dbReference>
<dbReference type="Proteomes" id="UP000294930">
    <property type="component" value="Unassembled WGS sequence"/>
</dbReference>
<dbReference type="EMBL" id="SOQZ01000003">
    <property type="protein sequence ID" value="TDY11779.1"/>
    <property type="molecule type" value="Genomic_DNA"/>
</dbReference>
<keyword evidence="1" id="KW-0472">Membrane</keyword>
<dbReference type="PANTHER" id="PTHR43685:SF2">
    <property type="entry name" value="GLYCOSYLTRANSFERASE 2-LIKE DOMAIN-CONTAINING PROTEIN"/>
    <property type="match status" value="1"/>
</dbReference>
<sequence length="306" mass="36293">MLCSRMNNNFSILITTKNRLKELKRTLVTLSPLLKRGDVECFICDDGSSDGTQAFLESQQSDIQLWLESKSKGYLYHRNYMLRTTTAKYSVSLDDDAHFLTENVLETISQYFETNPTCGLLTFRIFWGQEAPKKTATSDVSYAVNGFVGCGHVWRMQAWKEIPDYPEWFQFYGEEQFAALQLFKKGWYIRYAPEVLVQHRVDMLARKTQKDYLQRQRRSLRAGWYVYFMCYPFAIAFRLFLSSIWSQLRRKTFKGNMQATRALMLAFYDILIHVPKFLTNRYRLSNSQYREFTNLPKVPIYWKPHE</sequence>
<dbReference type="SUPFAM" id="SSF53448">
    <property type="entry name" value="Nucleotide-diphospho-sugar transferases"/>
    <property type="match status" value="1"/>
</dbReference>
<dbReference type="InterPro" id="IPR001173">
    <property type="entry name" value="Glyco_trans_2-like"/>
</dbReference>
<dbReference type="Gene3D" id="3.90.550.10">
    <property type="entry name" value="Spore Coat Polysaccharide Biosynthesis Protein SpsA, Chain A"/>
    <property type="match status" value="1"/>
</dbReference>
<feature type="domain" description="Glycosyltransferase 2-like" evidence="2">
    <location>
        <begin position="11"/>
        <end position="130"/>
    </location>
</feature>
<accession>A0ABY2G666</accession>
<dbReference type="PANTHER" id="PTHR43685">
    <property type="entry name" value="GLYCOSYLTRANSFERASE"/>
    <property type="match status" value="1"/>
</dbReference>
<evidence type="ECO:0000313" key="3">
    <source>
        <dbReference type="EMBL" id="TDY11779.1"/>
    </source>
</evidence>
<dbReference type="InterPro" id="IPR029044">
    <property type="entry name" value="Nucleotide-diphossugar_trans"/>
</dbReference>
<evidence type="ECO:0000259" key="2">
    <source>
        <dbReference type="Pfam" id="PF00535"/>
    </source>
</evidence>